<organism evidence="2">
    <name type="scientific">Octopus bimaculoides</name>
    <name type="common">California two-spotted octopus</name>
    <dbReference type="NCBI Taxonomy" id="37653"/>
    <lineage>
        <taxon>Eukaryota</taxon>
        <taxon>Metazoa</taxon>
        <taxon>Spiralia</taxon>
        <taxon>Lophotrochozoa</taxon>
        <taxon>Mollusca</taxon>
        <taxon>Cephalopoda</taxon>
        <taxon>Coleoidea</taxon>
        <taxon>Octopodiformes</taxon>
        <taxon>Octopoda</taxon>
        <taxon>Incirrata</taxon>
        <taxon>Octopodidae</taxon>
        <taxon>Octopus</taxon>
    </lineage>
</organism>
<dbReference type="STRING" id="37653.A0A0L8GF25"/>
<feature type="transmembrane region" description="Helical" evidence="1">
    <location>
        <begin position="204"/>
        <end position="226"/>
    </location>
</feature>
<keyword evidence="1" id="KW-0472">Membrane</keyword>
<dbReference type="EMBL" id="KQ422314">
    <property type="protein sequence ID" value="KOF75130.1"/>
    <property type="molecule type" value="Genomic_DNA"/>
</dbReference>
<name>A0A0L8GF25_OCTBM</name>
<dbReference type="AlphaFoldDB" id="A0A0L8GF25"/>
<gene>
    <name evidence="2" type="ORF">OCBIM_22035215mg</name>
</gene>
<proteinExistence type="predicted"/>
<evidence type="ECO:0000313" key="2">
    <source>
        <dbReference type="EMBL" id="KOF75130.1"/>
    </source>
</evidence>
<accession>A0A0L8GF25</accession>
<keyword evidence="1" id="KW-1133">Transmembrane helix</keyword>
<evidence type="ECO:0000256" key="1">
    <source>
        <dbReference type="SAM" id="Phobius"/>
    </source>
</evidence>
<sequence>MTKDQLTDLDFANDTALLAESHPTLQEMTTKNGKGSGKDWVENQWSKNEESVPVKVEQEPVEEVMSFTYLGSIVTSNSDAETDVRCRIGKAAAVFRRLTTLWCSNNISIELKIPLYKTARLPIETYAAETWKNPKNHFATRRGKKECTIIDVAISADMNVAIKEQLFGGFRLLLLVVMNSVSFVTVASTVDVFVAAFMAANFTITVADVVMVSAVVEVCLLPSFAVDRKP</sequence>
<feature type="transmembrane region" description="Helical" evidence="1">
    <location>
        <begin position="172"/>
        <end position="198"/>
    </location>
</feature>
<dbReference type="OrthoDB" id="6240251at2759"/>
<protein>
    <submittedName>
        <fullName evidence="2">Uncharacterized protein</fullName>
    </submittedName>
</protein>
<keyword evidence="1" id="KW-0812">Transmembrane</keyword>
<dbReference type="PANTHER" id="PTHR47027">
    <property type="entry name" value="REVERSE TRANSCRIPTASE DOMAIN-CONTAINING PROTEIN"/>
    <property type="match status" value="1"/>
</dbReference>
<dbReference type="PANTHER" id="PTHR47027:SF25">
    <property type="entry name" value="REVERSE TRANSCRIPTASE DOMAIN-CONTAINING PROTEIN"/>
    <property type="match status" value="1"/>
</dbReference>
<reference evidence="2" key="1">
    <citation type="submission" date="2015-07" db="EMBL/GenBank/DDBJ databases">
        <title>MeaNS - Measles Nucleotide Surveillance Program.</title>
        <authorList>
            <person name="Tran T."/>
            <person name="Druce J."/>
        </authorList>
    </citation>
    <scope>NUCLEOTIDE SEQUENCE</scope>
    <source>
        <strain evidence="2">UCB-OBI-ISO-001</strain>
        <tissue evidence="2">Gonad</tissue>
    </source>
</reference>